<dbReference type="PANTHER" id="PTHR30404">
    <property type="entry name" value="N-ACETYLMURAMOYL-L-ALANINE AMIDASE"/>
    <property type="match status" value="1"/>
</dbReference>
<keyword evidence="1 4" id="KW-0378">Hydrolase</keyword>
<dbReference type="InterPro" id="IPR050695">
    <property type="entry name" value="N-acetylmuramoyl_amidase_3"/>
</dbReference>
<dbReference type="InterPro" id="IPR002508">
    <property type="entry name" value="MurNAc-LAA_cat"/>
</dbReference>
<reference evidence="4 5" key="1">
    <citation type="submission" date="2022-12" db="EMBL/GenBank/DDBJ databases">
        <title>Draft genome sequence of Paenibacillus sp. dW9.</title>
        <authorList>
            <person name="Choi E.-W."/>
            <person name="Kim D.-U."/>
        </authorList>
    </citation>
    <scope>NUCLEOTIDE SEQUENCE [LARGE SCALE GENOMIC DNA]</scope>
    <source>
        <strain evidence="5">dW9</strain>
    </source>
</reference>
<dbReference type="PANTHER" id="PTHR30404:SF0">
    <property type="entry name" value="N-ACETYLMURAMOYL-L-ALANINE AMIDASE AMIC"/>
    <property type="match status" value="1"/>
</dbReference>
<dbReference type="NCBIfam" id="TIGR02883">
    <property type="entry name" value="spore_cwlD"/>
    <property type="match status" value="1"/>
</dbReference>
<dbReference type="Gene3D" id="3.40.630.40">
    <property type="entry name" value="Zn-dependent exopeptidases"/>
    <property type="match status" value="1"/>
</dbReference>
<keyword evidence="2" id="KW-0812">Transmembrane</keyword>
<evidence type="ECO:0000256" key="2">
    <source>
        <dbReference type="SAM" id="Phobius"/>
    </source>
</evidence>
<dbReference type="CDD" id="cd02696">
    <property type="entry name" value="MurNAc-LAA"/>
    <property type="match status" value="1"/>
</dbReference>
<evidence type="ECO:0000256" key="1">
    <source>
        <dbReference type="ARBA" id="ARBA00022801"/>
    </source>
</evidence>
<comment type="caution">
    <text evidence="4">The sequence shown here is derived from an EMBL/GenBank/DDBJ whole genome shotgun (WGS) entry which is preliminary data.</text>
</comment>
<evidence type="ECO:0000313" key="4">
    <source>
        <dbReference type="EMBL" id="MCZ8517294.1"/>
    </source>
</evidence>
<gene>
    <name evidence="4" type="primary">cwlD</name>
    <name evidence="4" type="ORF">O9H85_34085</name>
</gene>
<keyword evidence="5" id="KW-1185">Reference proteome</keyword>
<sequence length="252" mass="28089">MFGRKKRVIVWLTLHSGLKIVMSALLIALMLFMFTYELPATKTWTYWTMPLSGKIIALDAGHGGPDGGAVSKDGLSEKDVNLAITRYVRDYLQEAGALVVMTREDDTDLADPQTKGYSRRKTEDLLKRAEFITQQKSDLLVSVHLNAIPSPKWSGAQTFFYPGQTDSARLAALIQAELRKNLDNTDRVAKQSDKEIYLLKAMKIPSALVEVGFLSNPPEAKILRDPAYQKKVAASIYQGILRYYSGEKVGTN</sequence>
<dbReference type="Proteomes" id="UP001527882">
    <property type="component" value="Unassembled WGS sequence"/>
</dbReference>
<keyword evidence="2" id="KW-1133">Transmembrane helix</keyword>
<proteinExistence type="predicted"/>
<protein>
    <submittedName>
        <fullName evidence="4">N-acetylmuramoyl-L-alanine amidase CwlD</fullName>
        <ecNumber evidence="4">3.5.1.28</ecNumber>
    </submittedName>
</protein>
<dbReference type="SUPFAM" id="SSF53187">
    <property type="entry name" value="Zn-dependent exopeptidases"/>
    <property type="match status" value="1"/>
</dbReference>
<dbReference type="Pfam" id="PF01520">
    <property type="entry name" value="Amidase_3"/>
    <property type="match status" value="1"/>
</dbReference>
<dbReference type="EMBL" id="JAQAGZ010000034">
    <property type="protein sequence ID" value="MCZ8517294.1"/>
    <property type="molecule type" value="Genomic_DNA"/>
</dbReference>
<dbReference type="RefSeq" id="WP_269885823.1">
    <property type="nucleotide sequence ID" value="NZ_JAQAGZ010000034.1"/>
</dbReference>
<dbReference type="SMART" id="SM00646">
    <property type="entry name" value="Ami_3"/>
    <property type="match status" value="1"/>
</dbReference>
<feature type="domain" description="MurNAc-LAA" evidence="3">
    <location>
        <begin position="129"/>
        <end position="241"/>
    </location>
</feature>
<dbReference type="EC" id="3.5.1.28" evidence="4"/>
<evidence type="ECO:0000313" key="5">
    <source>
        <dbReference type="Proteomes" id="UP001527882"/>
    </source>
</evidence>
<dbReference type="InterPro" id="IPR014234">
    <property type="entry name" value="Spore_CwlD"/>
</dbReference>
<name>A0ABT4QK95_9BACL</name>
<organism evidence="4 5">
    <name type="scientific">Paenibacillus gyeongsangnamensis</name>
    <dbReference type="NCBI Taxonomy" id="3388067"/>
    <lineage>
        <taxon>Bacteria</taxon>
        <taxon>Bacillati</taxon>
        <taxon>Bacillota</taxon>
        <taxon>Bacilli</taxon>
        <taxon>Bacillales</taxon>
        <taxon>Paenibacillaceae</taxon>
        <taxon>Paenibacillus</taxon>
    </lineage>
</organism>
<evidence type="ECO:0000259" key="3">
    <source>
        <dbReference type="SMART" id="SM00646"/>
    </source>
</evidence>
<dbReference type="GO" id="GO:0008745">
    <property type="term" value="F:N-acetylmuramoyl-L-alanine amidase activity"/>
    <property type="evidence" value="ECO:0007669"/>
    <property type="project" value="UniProtKB-EC"/>
</dbReference>
<feature type="transmembrane region" description="Helical" evidence="2">
    <location>
        <begin position="12"/>
        <end position="36"/>
    </location>
</feature>
<keyword evidence="2" id="KW-0472">Membrane</keyword>
<accession>A0ABT4QK95</accession>